<comment type="cofactor">
    <cofactor evidence="4">
        <name>Mg(2+)</name>
        <dbReference type="ChEBI" id="CHEBI:18420"/>
    </cofactor>
</comment>
<dbReference type="GO" id="GO:0061599">
    <property type="term" value="F:molybdopterin molybdotransferase activity"/>
    <property type="evidence" value="ECO:0007669"/>
    <property type="project" value="UniProtKB-UniRule"/>
</dbReference>
<evidence type="ECO:0000256" key="5">
    <source>
        <dbReference type="SAM" id="MobiDB-lite"/>
    </source>
</evidence>
<feature type="domain" description="MoaB/Mog" evidence="6">
    <location>
        <begin position="201"/>
        <end position="338"/>
    </location>
</feature>
<dbReference type="Gene3D" id="2.40.340.10">
    <property type="entry name" value="MoeA, C-terminal, domain IV"/>
    <property type="match status" value="1"/>
</dbReference>
<gene>
    <name evidence="7" type="primary">moeA</name>
    <name evidence="7" type="ORF">NT6N_30050</name>
</gene>
<evidence type="ECO:0000256" key="3">
    <source>
        <dbReference type="ARBA" id="ARBA00047317"/>
    </source>
</evidence>
<dbReference type="SUPFAM" id="SSF53218">
    <property type="entry name" value="Molybdenum cofactor biosynthesis proteins"/>
    <property type="match status" value="1"/>
</dbReference>
<evidence type="ECO:0000256" key="1">
    <source>
        <dbReference type="ARBA" id="ARBA00002901"/>
    </source>
</evidence>
<comment type="pathway">
    <text evidence="4">Cofactor biosynthesis; molybdopterin biosynthesis.</text>
</comment>
<keyword evidence="4" id="KW-0479">Metal-binding</keyword>
<keyword evidence="4" id="KW-0808">Transferase</keyword>
<keyword evidence="4" id="KW-0501">Molybdenum cofactor biosynthesis</keyword>
<dbReference type="EMBL" id="AP026866">
    <property type="protein sequence ID" value="BDS07965.1"/>
    <property type="molecule type" value="Genomic_DNA"/>
</dbReference>
<dbReference type="SMART" id="SM00852">
    <property type="entry name" value="MoCF_biosynth"/>
    <property type="match status" value="1"/>
</dbReference>
<dbReference type="GO" id="GO:0046872">
    <property type="term" value="F:metal ion binding"/>
    <property type="evidence" value="ECO:0007669"/>
    <property type="project" value="UniProtKB-UniRule"/>
</dbReference>
<dbReference type="InterPro" id="IPR036135">
    <property type="entry name" value="MoeA_linker/N_sf"/>
</dbReference>
<protein>
    <recommendedName>
        <fullName evidence="4">Molybdopterin molybdenumtransferase</fullName>
        <ecNumber evidence="4">2.10.1.1</ecNumber>
    </recommendedName>
</protein>
<dbReference type="Pfam" id="PF03453">
    <property type="entry name" value="MoeA_N"/>
    <property type="match status" value="1"/>
</dbReference>
<dbReference type="Gene3D" id="3.40.980.10">
    <property type="entry name" value="MoaB/Mog-like domain"/>
    <property type="match status" value="1"/>
</dbReference>
<sequence>MQLSRHSRGWTKCAKRDLIHHVQPLISIHEAEDLILSQLPVLDWEETGLEHAYGRVLAETISADRPIPPYDRVMMDGVAISYQSFAAGRREFTITGTQAAGSPALTLENKDQCLEVMTGAVLPDGCDCVIKIEDIRLENGVAHLSPSCPASPGQHIHPAGSDQEKGSPLVSGGSILSAPELAIAASVGKTQILLVRQPNILLITTGDEVIPPDEQPRPHQIRRSHAPAIKASIESKQLGNVTNVHVSDTKEDLEKAISEGLEDFDIILLTGGISMGKFDYVAPVLDSLVGTPSFHGVAQRPGKPFAFWPGKTPVFALPGNPVSVMACLARYVLPALRHMRRETWNPQTLPLAHETIWNAPFPGLVASNVFDNQLHPSPPRNSGDYSALAGAQGICELPSSSPASTTLPFYPW</sequence>
<dbReference type="InterPro" id="IPR005110">
    <property type="entry name" value="MoeA_linker/N"/>
</dbReference>
<keyword evidence="4" id="KW-0500">Molybdenum</keyword>
<organism evidence="7">
    <name type="scientific">Oceaniferula spumae</name>
    <dbReference type="NCBI Taxonomy" id="2979115"/>
    <lineage>
        <taxon>Bacteria</taxon>
        <taxon>Pseudomonadati</taxon>
        <taxon>Verrucomicrobiota</taxon>
        <taxon>Verrucomicrobiia</taxon>
        <taxon>Verrucomicrobiales</taxon>
        <taxon>Verrucomicrobiaceae</taxon>
        <taxon>Oceaniferula</taxon>
    </lineage>
</organism>
<evidence type="ECO:0000259" key="6">
    <source>
        <dbReference type="SMART" id="SM00852"/>
    </source>
</evidence>
<evidence type="ECO:0000313" key="7">
    <source>
        <dbReference type="EMBL" id="BDS07965.1"/>
    </source>
</evidence>
<dbReference type="SUPFAM" id="SSF63882">
    <property type="entry name" value="MoeA N-terminal region -like"/>
    <property type="match status" value="1"/>
</dbReference>
<feature type="region of interest" description="Disordered" evidence="5">
    <location>
        <begin position="148"/>
        <end position="169"/>
    </location>
</feature>
<reference evidence="7" key="1">
    <citation type="submission" date="2024-07" db="EMBL/GenBank/DDBJ databases">
        <title>Complete genome sequence of Verrucomicrobiaceae bacterium NT6N.</title>
        <authorList>
            <person name="Huang C."/>
            <person name="Takami H."/>
            <person name="Hamasaki K."/>
        </authorList>
    </citation>
    <scope>NUCLEOTIDE SEQUENCE</scope>
    <source>
        <strain evidence="7">NT6N</strain>
    </source>
</reference>
<dbReference type="PANTHER" id="PTHR10192:SF5">
    <property type="entry name" value="GEPHYRIN"/>
    <property type="match status" value="1"/>
</dbReference>
<dbReference type="EC" id="2.10.1.1" evidence="4"/>
<dbReference type="CDD" id="cd00887">
    <property type="entry name" value="MoeA"/>
    <property type="match status" value="1"/>
</dbReference>
<accession>A0AAT9FPN7</accession>
<dbReference type="InterPro" id="IPR001453">
    <property type="entry name" value="MoaB/Mog_dom"/>
</dbReference>
<dbReference type="InterPro" id="IPR036688">
    <property type="entry name" value="MoeA_C_domain_IV_sf"/>
</dbReference>
<evidence type="ECO:0000256" key="4">
    <source>
        <dbReference type="RuleBase" id="RU365090"/>
    </source>
</evidence>
<dbReference type="KEGG" id="osu:NT6N_30050"/>
<dbReference type="GO" id="GO:0005829">
    <property type="term" value="C:cytosol"/>
    <property type="evidence" value="ECO:0007669"/>
    <property type="project" value="TreeGrafter"/>
</dbReference>
<name>A0AAT9FPN7_9BACT</name>
<dbReference type="Gene3D" id="2.170.190.11">
    <property type="entry name" value="Molybdopterin biosynthesis moea protein, domain 3"/>
    <property type="match status" value="1"/>
</dbReference>
<dbReference type="Gene3D" id="3.90.105.10">
    <property type="entry name" value="Molybdopterin biosynthesis moea protein, domain 2"/>
    <property type="match status" value="1"/>
</dbReference>
<dbReference type="GO" id="GO:0006777">
    <property type="term" value="P:Mo-molybdopterin cofactor biosynthetic process"/>
    <property type="evidence" value="ECO:0007669"/>
    <property type="project" value="UniProtKB-UniRule"/>
</dbReference>
<dbReference type="InterPro" id="IPR036425">
    <property type="entry name" value="MoaB/Mog-like_dom_sf"/>
</dbReference>
<dbReference type="InterPro" id="IPR038987">
    <property type="entry name" value="MoeA-like"/>
</dbReference>
<dbReference type="AlphaFoldDB" id="A0AAT9FPN7"/>
<proteinExistence type="inferred from homology"/>
<comment type="similarity">
    <text evidence="2 4">Belongs to the MoeA family.</text>
</comment>
<evidence type="ECO:0000256" key="2">
    <source>
        <dbReference type="ARBA" id="ARBA00010763"/>
    </source>
</evidence>
<comment type="catalytic activity">
    <reaction evidence="3">
        <text>adenylyl-molybdopterin + molybdate = Mo-molybdopterin + AMP + H(+)</text>
        <dbReference type="Rhea" id="RHEA:35047"/>
        <dbReference type="ChEBI" id="CHEBI:15378"/>
        <dbReference type="ChEBI" id="CHEBI:36264"/>
        <dbReference type="ChEBI" id="CHEBI:62727"/>
        <dbReference type="ChEBI" id="CHEBI:71302"/>
        <dbReference type="ChEBI" id="CHEBI:456215"/>
        <dbReference type="EC" id="2.10.1.1"/>
    </reaction>
</comment>
<keyword evidence="4" id="KW-0460">Magnesium</keyword>
<dbReference type="PANTHER" id="PTHR10192">
    <property type="entry name" value="MOLYBDOPTERIN BIOSYNTHESIS PROTEIN"/>
    <property type="match status" value="1"/>
</dbReference>
<dbReference type="Pfam" id="PF00994">
    <property type="entry name" value="MoCF_biosynth"/>
    <property type="match status" value="1"/>
</dbReference>
<comment type="function">
    <text evidence="1 4">Catalyzes the insertion of molybdate into adenylated molybdopterin with the concomitant release of AMP.</text>
</comment>